<accession>A0A1H3W5Z7</accession>
<protein>
    <submittedName>
        <fullName evidence="5">D-alanyl-D-alanine carboxypeptidase, serine-type, PBP4 family</fullName>
    </submittedName>
</protein>
<keyword evidence="5" id="KW-0645">Protease</keyword>
<gene>
    <name evidence="5" type="ORF">SAMN05660964_00312</name>
</gene>
<dbReference type="SUPFAM" id="SSF56601">
    <property type="entry name" value="beta-lactamase/transpeptidase-like"/>
    <property type="match status" value="1"/>
</dbReference>
<name>A0A1H3W5Z7_9GAMM</name>
<evidence type="ECO:0000256" key="3">
    <source>
        <dbReference type="SAM" id="MobiDB-lite"/>
    </source>
</evidence>
<dbReference type="Gene3D" id="3.40.710.10">
    <property type="entry name" value="DD-peptidase/beta-lactamase superfamily"/>
    <property type="match status" value="2"/>
</dbReference>
<keyword evidence="4" id="KW-0732">Signal</keyword>
<proteinExistence type="inferred from homology"/>
<dbReference type="GO" id="GO:0000270">
    <property type="term" value="P:peptidoglycan metabolic process"/>
    <property type="evidence" value="ECO:0007669"/>
    <property type="project" value="TreeGrafter"/>
</dbReference>
<dbReference type="GO" id="GO:0006508">
    <property type="term" value="P:proteolysis"/>
    <property type="evidence" value="ECO:0007669"/>
    <property type="project" value="InterPro"/>
</dbReference>
<dbReference type="Proteomes" id="UP000199397">
    <property type="component" value="Unassembled WGS sequence"/>
</dbReference>
<keyword evidence="5" id="KW-0121">Carboxypeptidase</keyword>
<keyword evidence="6" id="KW-1185">Reference proteome</keyword>
<feature type="signal peptide" evidence="4">
    <location>
        <begin position="1"/>
        <end position="26"/>
    </location>
</feature>
<evidence type="ECO:0000313" key="5">
    <source>
        <dbReference type="EMBL" id="SDZ82513.1"/>
    </source>
</evidence>
<dbReference type="InterPro" id="IPR000667">
    <property type="entry name" value="Peptidase_S13"/>
</dbReference>
<reference evidence="5 6" key="1">
    <citation type="submission" date="2016-10" db="EMBL/GenBank/DDBJ databases">
        <authorList>
            <person name="de Groot N.N."/>
        </authorList>
    </citation>
    <scope>NUCLEOTIDE SEQUENCE [LARGE SCALE GENOMIC DNA]</scope>
    <source>
        <strain evidence="5 6">DSM 21228</strain>
    </source>
</reference>
<dbReference type="STRING" id="525918.SAMN05660964_00312"/>
<dbReference type="PANTHER" id="PTHR30023:SF0">
    <property type="entry name" value="PENICILLIN-SENSITIVE CARBOXYPEPTIDASE A"/>
    <property type="match status" value="1"/>
</dbReference>
<organism evidence="5 6">
    <name type="scientific">Thiothrix caldifontis</name>
    <dbReference type="NCBI Taxonomy" id="525918"/>
    <lineage>
        <taxon>Bacteria</taxon>
        <taxon>Pseudomonadati</taxon>
        <taxon>Pseudomonadota</taxon>
        <taxon>Gammaproteobacteria</taxon>
        <taxon>Thiotrichales</taxon>
        <taxon>Thiotrichaceae</taxon>
        <taxon>Thiothrix</taxon>
    </lineage>
</organism>
<dbReference type="AlphaFoldDB" id="A0A1H3W5Z7"/>
<keyword evidence="2" id="KW-0378">Hydrolase</keyword>
<evidence type="ECO:0000256" key="2">
    <source>
        <dbReference type="ARBA" id="ARBA00022801"/>
    </source>
</evidence>
<dbReference type="PROSITE" id="PS51257">
    <property type="entry name" value="PROKAR_LIPOPROTEIN"/>
    <property type="match status" value="1"/>
</dbReference>
<feature type="chain" id="PRO_5011462070" evidence="4">
    <location>
        <begin position="27"/>
        <end position="510"/>
    </location>
</feature>
<evidence type="ECO:0000256" key="4">
    <source>
        <dbReference type="SAM" id="SignalP"/>
    </source>
</evidence>
<sequence>MKNGESMRILHLGTLLMLSVSLVACSSQNVQPGTAVASAGTTHTQAELFGETPSQTSVPQAATPVQQSQWQARTANHQASAEPVAKLQPTPLNSAGGDKTYRGAGKLNRLPDNIASSLRLRGLSEQNLGAYVRPVNGGQPLLVAYADTPRNPASTMKLVTSYAALGVLGPDYRWPTEIYTIGNVAGDTLQGDVIIKGYGNPDFREADFRQLLQALRARGIRNIAGNFVVDKTYFNVPYQAAIDGKEGASYNAQPEALLYNERGSCYEMRNKAGQIQRICPIAPRNGNDLNVNLFGDFWKIWVGEMGGHLNGGLQVQAVPAGAQLVSTHQSAPLRDVLVEINKDSNNVKARQVLLSMGAKQFGAPGTTQKGAGAVGQFMESRGLRFSNLKIENGSGLSRVERISTREMGEMLVDAYNSPYRDELMRSMAVLGVDGTVKSRLKNLAGRGKFKTGTLRDVRALAGYLTAANGQTYVVALLHNDASIRATAKESHDDLVEWVYYGAQNNVASAQ</sequence>
<dbReference type="InterPro" id="IPR012338">
    <property type="entry name" value="Beta-lactam/transpept-like"/>
</dbReference>
<dbReference type="EMBL" id="FNQP01000002">
    <property type="protein sequence ID" value="SDZ82513.1"/>
    <property type="molecule type" value="Genomic_DNA"/>
</dbReference>
<evidence type="ECO:0000313" key="6">
    <source>
        <dbReference type="Proteomes" id="UP000199397"/>
    </source>
</evidence>
<dbReference type="Pfam" id="PF02113">
    <property type="entry name" value="Peptidase_S13"/>
    <property type="match status" value="2"/>
</dbReference>
<feature type="region of interest" description="Disordered" evidence="3">
    <location>
        <begin position="72"/>
        <end position="106"/>
    </location>
</feature>
<comment type="similarity">
    <text evidence="1">Belongs to the peptidase S13 family.</text>
</comment>
<evidence type="ECO:0000256" key="1">
    <source>
        <dbReference type="ARBA" id="ARBA00006096"/>
    </source>
</evidence>
<dbReference type="RefSeq" id="WP_245706875.1">
    <property type="nucleotide sequence ID" value="NZ_FNQP01000002.1"/>
</dbReference>
<dbReference type="PANTHER" id="PTHR30023">
    <property type="entry name" value="D-ALANYL-D-ALANINE CARBOXYPEPTIDASE"/>
    <property type="match status" value="1"/>
</dbReference>
<dbReference type="GO" id="GO:0004185">
    <property type="term" value="F:serine-type carboxypeptidase activity"/>
    <property type="evidence" value="ECO:0007669"/>
    <property type="project" value="InterPro"/>
</dbReference>
<dbReference type="PRINTS" id="PR00922">
    <property type="entry name" value="DADACBPTASE3"/>
</dbReference>